<evidence type="ECO:0000256" key="1">
    <source>
        <dbReference type="SAM" id="MobiDB-lite"/>
    </source>
</evidence>
<gene>
    <name evidence="2" type="ORF">RI060_16955</name>
</gene>
<organism evidence="2 3">
    <name type="scientific">Streptomyces violaceus</name>
    <name type="common">Streptomyces venezuelae</name>
    <dbReference type="NCBI Taxonomy" id="1936"/>
    <lineage>
        <taxon>Bacteria</taxon>
        <taxon>Bacillati</taxon>
        <taxon>Actinomycetota</taxon>
        <taxon>Actinomycetes</taxon>
        <taxon>Kitasatosporales</taxon>
        <taxon>Streptomycetaceae</taxon>
        <taxon>Streptomyces</taxon>
    </lineage>
</organism>
<dbReference type="EMBL" id="CP134213">
    <property type="protein sequence ID" value="WND18928.1"/>
    <property type="molecule type" value="Genomic_DNA"/>
</dbReference>
<reference evidence="2 3" key="1">
    <citation type="submission" date="2023-09" db="EMBL/GenBank/DDBJ databases">
        <title>The genome sequence of Streptomyces anthocyanicus.</title>
        <authorList>
            <person name="Mo P."/>
        </authorList>
    </citation>
    <scope>NUCLEOTIDE SEQUENCE [LARGE SCALE GENOMIC DNA]</scope>
    <source>
        <strain evidence="2 3">JCM 4387</strain>
    </source>
</reference>
<proteinExistence type="predicted"/>
<evidence type="ECO:0000313" key="2">
    <source>
        <dbReference type="EMBL" id="WND18928.1"/>
    </source>
</evidence>
<sequence length="157" mass="16891">MQTLSSTFVEQFQSKFGYPPDDNRVESASRSDSRESAGLRDLPQDLITFYRHVDRVSLPDVGSGFFVHPADQTVAGMGGDLPTRIVGSREDSVVVFGSDGGGALFALSATDEATVYRLPPARVEGSVYTEGEIPCEVVASGLAGYMTFLERELQSGM</sequence>
<name>A0ABY9U7U4_STRVL</name>
<protein>
    <submittedName>
        <fullName evidence="2">SMI1/KNR4 family protein</fullName>
    </submittedName>
</protein>
<accession>A0ABY9U7U4</accession>
<feature type="compositionally biased region" description="Basic and acidic residues" evidence="1">
    <location>
        <begin position="21"/>
        <end position="37"/>
    </location>
</feature>
<feature type="region of interest" description="Disordered" evidence="1">
    <location>
        <begin position="14"/>
        <end position="37"/>
    </location>
</feature>
<dbReference type="Proteomes" id="UP001249394">
    <property type="component" value="Chromosome"/>
</dbReference>
<evidence type="ECO:0000313" key="3">
    <source>
        <dbReference type="Proteomes" id="UP001249394"/>
    </source>
</evidence>
<keyword evidence="3" id="KW-1185">Reference proteome</keyword>